<dbReference type="Gene3D" id="3.40.50.10230">
    <property type="entry name" value="Cobalamin biosynthesis CobH/CbiC, precorrin-8X methylmutase"/>
    <property type="match status" value="1"/>
</dbReference>
<accession>H8IAR0</accession>
<reference evidence="6 7" key="1">
    <citation type="journal article" date="2012" name="J. Bacteriol.">
        <title>Complete genome sequence of a thermophilic methanogen, Methanocella conradii HZ254, isolated from Chinese rice field soil.</title>
        <authorList>
            <person name="Lu Z."/>
            <person name="Lu Y."/>
        </authorList>
    </citation>
    <scope>NUCLEOTIDE SEQUENCE [LARGE SCALE GENOMIC DNA]</scope>
    <source>
        <strain evidence="7">DSM 24694 / JCM 17849 / CGMCC 1.5162 / HZ254</strain>
    </source>
</reference>
<keyword evidence="7" id="KW-1185">Reference proteome</keyword>
<evidence type="ECO:0000256" key="3">
    <source>
        <dbReference type="ARBA" id="ARBA00022573"/>
    </source>
</evidence>
<organism evidence="6 7">
    <name type="scientific">Methanocella conradii (strain DSM 24694 / JCM 17849 / CGMCC 1.5162 / HZ254)</name>
    <dbReference type="NCBI Taxonomy" id="1041930"/>
    <lineage>
        <taxon>Archaea</taxon>
        <taxon>Methanobacteriati</taxon>
        <taxon>Methanobacteriota</taxon>
        <taxon>Stenosarchaea group</taxon>
        <taxon>Methanomicrobia</taxon>
        <taxon>Methanocellales</taxon>
        <taxon>Methanocellaceae</taxon>
        <taxon>Methanocella</taxon>
    </lineage>
</organism>
<dbReference type="GO" id="GO:0016993">
    <property type="term" value="F:precorrin-8X methylmutase activity"/>
    <property type="evidence" value="ECO:0007669"/>
    <property type="project" value="UniProtKB-EC"/>
</dbReference>
<evidence type="ECO:0000313" key="7">
    <source>
        <dbReference type="Proteomes" id="UP000005233"/>
    </source>
</evidence>
<dbReference type="PANTHER" id="PTHR43588:SF1">
    <property type="entry name" value="COBALT-PRECORRIN-8 METHYLMUTASE"/>
    <property type="match status" value="1"/>
</dbReference>
<evidence type="ECO:0000259" key="5">
    <source>
        <dbReference type="Pfam" id="PF02570"/>
    </source>
</evidence>
<evidence type="ECO:0000256" key="1">
    <source>
        <dbReference type="ARBA" id="ARBA00004953"/>
    </source>
</evidence>
<dbReference type="Proteomes" id="UP000005233">
    <property type="component" value="Chromosome"/>
</dbReference>
<dbReference type="SUPFAM" id="SSF63965">
    <property type="entry name" value="Precorrin-8X methylmutase CbiC/CobH"/>
    <property type="match status" value="1"/>
</dbReference>
<comment type="pathway">
    <text evidence="1">Cofactor biosynthesis; adenosylcobalamin biosynthesis.</text>
</comment>
<evidence type="ECO:0000256" key="2">
    <source>
        <dbReference type="ARBA" id="ARBA00009774"/>
    </source>
</evidence>
<feature type="domain" description="Cobalamin biosynthesis precorrin-8X methylmutase CobH/CbiC" evidence="5">
    <location>
        <begin position="28"/>
        <end position="212"/>
    </location>
</feature>
<dbReference type="AlphaFoldDB" id="H8IAR0"/>
<dbReference type="KEGG" id="mez:Mtc_1822"/>
<keyword evidence="3" id="KW-0169">Cobalamin biosynthesis</keyword>
<dbReference type="eggNOG" id="arCOG02247">
    <property type="taxonomic scope" value="Archaea"/>
</dbReference>
<dbReference type="HOGENOM" id="CLU_084703_1_0_2"/>
<dbReference type="PANTHER" id="PTHR43588">
    <property type="entry name" value="COBALT-PRECORRIN-8 METHYLMUTASE"/>
    <property type="match status" value="1"/>
</dbReference>
<dbReference type="RefSeq" id="WP_014406396.1">
    <property type="nucleotide sequence ID" value="NC_017034.1"/>
</dbReference>
<sequence length="227" mass="23955">MGRESSHQEDITGNMIIEPGARTRESLEIARKSRAIARKAIGDSCVEDRIRQRCSIAVGDFAMAGLLRFVNGPVEAGLEALKACAPIYTDIRMVQAGIISAHHSKVYCALDFGLDMAVGKGITRTSAGFLSLGKRLEGSIVVIGNAPSALLSVCDMVRHGIRPGLIIGVPVGFVNAADSKALLRTLDVPSISTEGTRGGTPVAVAALNEIIIMYGEACHDKGPCDRL</sequence>
<proteinExistence type="inferred from homology"/>
<name>H8IAR0_METCZ</name>
<dbReference type="UniPathway" id="UPA00148"/>
<dbReference type="GO" id="GO:0009236">
    <property type="term" value="P:cobalamin biosynthetic process"/>
    <property type="evidence" value="ECO:0007669"/>
    <property type="project" value="UniProtKB-UniPathway"/>
</dbReference>
<gene>
    <name evidence="6" type="primary">cbiC</name>
    <name evidence="6" type="ordered locus">Mtc_1822</name>
</gene>
<dbReference type="EMBL" id="CP003243">
    <property type="protein sequence ID" value="AFD00565.1"/>
    <property type="molecule type" value="Genomic_DNA"/>
</dbReference>
<evidence type="ECO:0000313" key="6">
    <source>
        <dbReference type="EMBL" id="AFD00565.1"/>
    </source>
</evidence>
<dbReference type="GeneID" id="11971968"/>
<dbReference type="InterPro" id="IPR003722">
    <property type="entry name" value="Cbl_synth_CobH/CbiC"/>
</dbReference>
<comment type="similarity">
    <text evidence="2">Belongs to the CobH/CbiC family.</text>
</comment>
<dbReference type="Pfam" id="PF02570">
    <property type="entry name" value="CbiC"/>
    <property type="match status" value="1"/>
</dbReference>
<dbReference type="EC" id="5.4.99.61" evidence="6"/>
<dbReference type="STRING" id="1041930.Mtc_1822"/>
<dbReference type="InterPro" id="IPR036588">
    <property type="entry name" value="CobH/CbiC_sf"/>
</dbReference>
<keyword evidence="4 6" id="KW-0413">Isomerase</keyword>
<protein>
    <submittedName>
        <fullName evidence="6">Precorrin-8X methylmutase</fullName>
        <ecNumber evidence="6">5.4.99.61</ecNumber>
    </submittedName>
</protein>
<evidence type="ECO:0000256" key="4">
    <source>
        <dbReference type="ARBA" id="ARBA00023235"/>
    </source>
</evidence>